<keyword evidence="6" id="KW-1185">Reference proteome</keyword>
<evidence type="ECO:0000256" key="1">
    <source>
        <dbReference type="ARBA" id="ARBA00023015"/>
    </source>
</evidence>
<evidence type="ECO:0000259" key="4">
    <source>
        <dbReference type="PROSITE" id="PS50995"/>
    </source>
</evidence>
<protein>
    <submittedName>
        <fullName evidence="5">MarR family transcriptional regulator TamR</fullName>
    </submittedName>
</protein>
<dbReference type="InterPro" id="IPR036390">
    <property type="entry name" value="WH_DNA-bd_sf"/>
</dbReference>
<dbReference type="InterPro" id="IPR036388">
    <property type="entry name" value="WH-like_DNA-bd_sf"/>
</dbReference>
<dbReference type="PROSITE" id="PS50995">
    <property type="entry name" value="HTH_MARR_2"/>
    <property type="match status" value="1"/>
</dbReference>
<dbReference type="RefSeq" id="WP_344594246.1">
    <property type="nucleotide sequence ID" value="NZ_BAAARW010000024.1"/>
</dbReference>
<feature type="domain" description="HTH marR-type" evidence="4">
    <location>
        <begin position="23"/>
        <end position="158"/>
    </location>
</feature>
<dbReference type="SUPFAM" id="SSF46785">
    <property type="entry name" value="Winged helix' DNA-binding domain"/>
    <property type="match status" value="1"/>
</dbReference>
<dbReference type="PROSITE" id="PS01117">
    <property type="entry name" value="HTH_MARR_1"/>
    <property type="match status" value="1"/>
</dbReference>
<evidence type="ECO:0000313" key="5">
    <source>
        <dbReference type="EMBL" id="GAA2440630.1"/>
    </source>
</evidence>
<dbReference type="SMART" id="SM00347">
    <property type="entry name" value="HTH_MARR"/>
    <property type="match status" value="1"/>
</dbReference>
<dbReference type="PANTHER" id="PTHR33164:SF104">
    <property type="entry name" value="TRANSCRIPTIONAL REGULATORY PROTEIN"/>
    <property type="match status" value="1"/>
</dbReference>
<dbReference type="PANTHER" id="PTHR33164">
    <property type="entry name" value="TRANSCRIPTIONAL REGULATOR, MARR FAMILY"/>
    <property type="match status" value="1"/>
</dbReference>
<evidence type="ECO:0000256" key="3">
    <source>
        <dbReference type="ARBA" id="ARBA00023163"/>
    </source>
</evidence>
<evidence type="ECO:0000313" key="6">
    <source>
        <dbReference type="Proteomes" id="UP001501231"/>
    </source>
</evidence>
<dbReference type="Pfam" id="PF01047">
    <property type="entry name" value="MarR"/>
    <property type="match status" value="1"/>
</dbReference>
<name>A0ABN3JX43_9ACTN</name>
<dbReference type="InterPro" id="IPR023187">
    <property type="entry name" value="Tscrpt_reg_MarR-type_CS"/>
</dbReference>
<reference evidence="5 6" key="1">
    <citation type="journal article" date="2019" name="Int. J. Syst. Evol. Microbiol.">
        <title>The Global Catalogue of Microorganisms (GCM) 10K type strain sequencing project: providing services to taxonomists for standard genome sequencing and annotation.</title>
        <authorList>
            <consortium name="The Broad Institute Genomics Platform"/>
            <consortium name="The Broad Institute Genome Sequencing Center for Infectious Disease"/>
            <person name="Wu L."/>
            <person name="Ma J."/>
        </authorList>
    </citation>
    <scope>NUCLEOTIDE SEQUENCE [LARGE SCALE GENOMIC DNA]</scope>
    <source>
        <strain evidence="5 6">JCM 3325</strain>
    </source>
</reference>
<dbReference type="Proteomes" id="UP001501231">
    <property type="component" value="Unassembled WGS sequence"/>
</dbReference>
<proteinExistence type="predicted"/>
<keyword evidence="3" id="KW-0804">Transcription</keyword>
<gene>
    <name evidence="5" type="primary">tamR_2</name>
    <name evidence="5" type="ORF">GCM10010191_65690</name>
</gene>
<dbReference type="Gene3D" id="1.10.10.10">
    <property type="entry name" value="Winged helix-like DNA-binding domain superfamily/Winged helix DNA-binding domain"/>
    <property type="match status" value="1"/>
</dbReference>
<dbReference type="PRINTS" id="PR00598">
    <property type="entry name" value="HTHMARR"/>
</dbReference>
<accession>A0ABN3JX43</accession>
<keyword evidence="1" id="KW-0805">Transcription regulation</keyword>
<dbReference type="InterPro" id="IPR000835">
    <property type="entry name" value="HTH_MarR-typ"/>
</dbReference>
<keyword evidence="2" id="KW-0238">DNA-binding</keyword>
<dbReference type="EMBL" id="BAAARW010000024">
    <property type="protein sequence ID" value="GAA2440630.1"/>
    <property type="molecule type" value="Genomic_DNA"/>
</dbReference>
<sequence length="164" mass="17941">MNDAVDGIIERWGALRPDLDTTPIGVVVRVFRAARLLDQGIKEYFEAHGLETWEYDLLSTLLRAGDSSTLRMSDLAGAAMISPAALTNRIDRLVVKGLVTRATDPENRRLVRTALTDQGRRIANDLIDGHVATELALIDGLTPDEQAVLAKLLRKLLLSLGDQG</sequence>
<dbReference type="InterPro" id="IPR039422">
    <property type="entry name" value="MarR/SlyA-like"/>
</dbReference>
<evidence type="ECO:0000256" key="2">
    <source>
        <dbReference type="ARBA" id="ARBA00023125"/>
    </source>
</evidence>
<comment type="caution">
    <text evidence="5">The sequence shown here is derived from an EMBL/GenBank/DDBJ whole genome shotgun (WGS) entry which is preliminary data.</text>
</comment>
<organism evidence="5 6">
    <name type="scientific">Actinomadura vinacea</name>
    <dbReference type="NCBI Taxonomy" id="115336"/>
    <lineage>
        <taxon>Bacteria</taxon>
        <taxon>Bacillati</taxon>
        <taxon>Actinomycetota</taxon>
        <taxon>Actinomycetes</taxon>
        <taxon>Streptosporangiales</taxon>
        <taxon>Thermomonosporaceae</taxon>
        <taxon>Actinomadura</taxon>
    </lineage>
</organism>